<sequence>MATTTSVGGASGAVASSSHAACARFRGTDSLITGITRRNLAKALGFEDAAGGIPQARWMRAMTFERLVRHESFASKIATKALGYLELERPSEVVTVNAHVNASMTATLLAESHERAIRTGATTLIYGMAVPFLGFENSRATEIKPDFSVVAPKRGSDRTGSWLVVGDAKDYERLRSRIDDSRMLKGFLQVAVGAESCSSWSLLPRGMDVHTHGVLAVPRNSFLQPEAVVENLHDHREEVRLRIEERRVEAVEADYDESKPLSEFVSHLIATFDPSSCTTCTLFSFCRSELRSSTDPGDLLVELGISRDLRARALVLVDGSNEAVGVPASVAANIAATRQGTAQTTGQLRVDQVGRPGTVNVVIAKSDAAALGVHGIAIQRIASDGRGEWETHVYDDPQASDTRRKVMRVLGRALSSAMRDQRTSSVGSPGAIHVVVPDKVTADLLVSIADNLAGVELSRLRWERDTEMGRAALTFDGEPAITPAALSEVDRTAVSFLLEEDRARAFTLRCPIIDVRSVVARHFVAGGPEANAGRLDYLVGWTEAAGDNPLEHRTFADEIENCVHTPGARLTNRQSDAIHEALSGGRGRSTPARSTDPPTYEALVVEELSYKSSVLDRALDVIEGLPASRLRDAYRVVESDAQEVWRRRLSLRASDLVRFGRTYRFWRNSHVPMIEDDGLCSTQLLAFSNPHAAHGLATSPGTRQVAFATVISTLPLVLDVDSRRVGDGSRVVMLARNGEPCVEAESVSVDVSPKGAFKIDGLSIGPLEMAGVAEHAPKTHFIWEPKAVPELAEGDLLVVADLGWFPELRANRYLNVAKPQTDRLSAPREDCDFSSYEENPELHQWCCRPHESREAEWSDELADRRARGMLNPEVWPPVRDGDAFEVSPSGSPVGNPYIEAGEEVPEELTIDDIE</sequence>
<dbReference type="Proteomes" id="UP001500974">
    <property type="component" value="Unassembled WGS sequence"/>
</dbReference>
<feature type="region of interest" description="Disordered" evidence="1">
    <location>
        <begin position="871"/>
        <end position="914"/>
    </location>
</feature>
<comment type="caution">
    <text evidence="2">The sequence shown here is derived from an EMBL/GenBank/DDBJ whole genome shotgun (WGS) entry which is preliminary data.</text>
</comment>
<protein>
    <submittedName>
        <fullName evidence="2">Uncharacterized protein</fullName>
    </submittedName>
</protein>
<evidence type="ECO:0000313" key="2">
    <source>
        <dbReference type="EMBL" id="GAA2177236.1"/>
    </source>
</evidence>
<evidence type="ECO:0000256" key="1">
    <source>
        <dbReference type="SAM" id="MobiDB-lite"/>
    </source>
</evidence>
<name>A0ABN3B0U1_9MICC</name>
<keyword evidence="3" id="KW-1185">Reference proteome</keyword>
<dbReference type="EMBL" id="BAAAON010000003">
    <property type="protein sequence ID" value="GAA2177236.1"/>
    <property type="molecule type" value="Genomic_DNA"/>
</dbReference>
<evidence type="ECO:0000313" key="3">
    <source>
        <dbReference type="Proteomes" id="UP001500974"/>
    </source>
</evidence>
<feature type="compositionally biased region" description="Acidic residues" evidence="1">
    <location>
        <begin position="900"/>
        <end position="914"/>
    </location>
</feature>
<proteinExistence type="predicted"/>
<reference evidence="2 3" key="1">
    <citation type="journal article" date="2019" name="Int. J. Syst. Evol. Microbiol.">
        <title>The Global Catalogue of Microorganisms (GCM) 10K type strain sequencing project: providing services to taxonomists for standard genome sequencing and annotation.</title>
        <authorList>
            <consortium name="The Broad Institute Genomics Platform"/>
            <consortium name="The Broad Institute Genome Sequencing Center for Infectious Disease"/>
            <person name="Wu L."/>
            <person name="Ma J."/>
        </authorList>
    </citation>
    <scope>NUCLEOTIDE SEQUENCE [LARGE SCALE GENOMIC DNA]</scope>
    <source>
        <strain evidence="2 3">JCM 14917</strain>
    </source>
</reference>
<gene>
    <name evidence="2" type="ORF">GCM10009784_27070</name>
</gene>
<organism evidence="2 3">
    <name type="scientific">Arthrobacter parietis</name>
    <dbReference type="NCBI Taxonomy" id="271434"/>
    <lineage>
        <taxon>Bacteria</taxon>
        <taxon>Bacillati</taxon>
        <taxon>Actinomycetota</taxon>
        <taxon>Actinomycetes</taxon>
        <taxon>Micrococcales</taxon>
        <taxon>Micrococcaceae</taxon>
        <taxon>Arthrobacter</taxon>
    </lineage>
</organism>
<accession>A0ABN3B0U1</accession>